<proteinExistence type="inferred from homology"/>
<organism evidence="20 21">
    <name type="scientific">Punica granatum</name>
    <name type="common">Pomegranate</name>
    <dbReference type="NCBI Taxonomy" id="22663"/>
    <lineage>
        <taxon>Eukaryota</taxon>
        <taxon>Viridiplantae</taxon>
        <taxon>Streptophyta</taxon>
        <taxon>Embryophyta</taxon>
        <taxon>Tracheophyta</taxon>
        <taxon>Spermatophyta</taxon>
        <taxon>Magnoliopsida</taxon>
        <taxon>eudicotyledons</taxon>
        <taxon>Gunneridae</taxon>
        <taxon>Pentapetalae</taxon>
        <taxon>rosids</taxon>
        <taxon>malvids</taxon>
        <taxon>Myrtales</taxon>
        <taxon>Lythraceae</taxon>
        <taxon>Punica</taxon>
    </lineage>
</organism>
<dbReference type="FunFam" id="3.30.70.141:FF:000010">
    <property type="entry name" value="Nucleoside diphosphate kinase 7"/>
    <property type="match status" value="1"/>
</dbReference>
<evidence type="ECO:0000256" key="4">
    <source>
        <dbReference type="ARBA" id="ARBA00008142"/>
    </source>
</evidence>
<dbReference type="InterPro" id="IPR023005">
    <property type="entry name" value="Nucleoside_diP_kinase_AS"/>
</dbReference>
<feature type="binding site" evidence="15">
    <location>
        <position position="147"/>
    </location>
    <ligand>
        <name>ATP</name>
        <dbReference type="ChEBI" id="CHEBI:30616"/>
    </ligand>
</feature>
<dbReference type="EMBL" id="MTKT01005554">
    <property type="protein sequence ID" value="OWM66560.1"/>
    <property type="molecule type" value="Genomic_DNA"/>
</dbReference>
<keyword evidence="13" id="KW-0546">Nucleotide metabolism</keyword>
<evidence type="ECO:0000313" key="20">
    <source>
        <dbReference type="EMBL" id="OWM66560.1"/>
    </source>
</evidence>
<evidence type="ECO:0000256" key="13">
    <source>
        <dbReference type="ARBA" id="ARBA00023080"/>
    </source>
</evidence>
<evidence type="ECO:0000256" key="2">
    <source>
        <dbReference type="ARBA" id="ARBA00000937"/>
    </source>
</evidence>
<feature type="signal peptide" evidence="18">
    <location>
        <begin position="1"/>
        <end position="27"/>
    </location>
</feature>
<evidence type="ECO:0000313" key="21">
    <source>
        <dbReference type="Proteomes" id="UP000197138"/>
    </source>
</evidence>
<keyword evidence="14" id="KW-0966">Cell projection</keyword>
<dbReference type="InterPro" id="IPR001564">
    <property type="entry name" value="Nucleoside_diP_kinase"/>
</dbReference>
<dbReference type="PROSITE" id="PS51374">
    <property type="entry name" value="NDPK_LIKE"/>
    <property type="match status" value="1"/>
</dbReference>
<evidence type="ECO:0000256" key="16">
    <source>
        <dbReference type="RuleBase" id="RU004011"/>
    </source>
</evidence>
<evidence type="ECO:0000256" key="1">
    <source>
        <dbReference type="ARBA" id="ARBA00000082"/>
    </source>
</evidence>
<evidence type="ECO:0000256" key="11">
    <source>
        <dbReference type="ARBA" id="ARBA00022840"/>
    </source>
</evidence>
<dbReference type="GO" id="GO:0006183">
    <property type="term" value="P:GTP biosynthetic process"/>
    <property type="evidence" value="ECO:0007669"/>
    <property type="project" value="InterPro"/>
</dbReference>
<reference evidence="23" key="4">
    <citation type="submission" date="2025-04" db="UniProtKB">
        <authorList>
            <consortium name="RefSeq"/>
        </authorList>
    </citation>
    <scope>IDENTIFICATION</scope>
    <source>
        <tissue evidence="23">Leaf</tissue>
    </source>
</reference>
<evidence type="ECO:0000256" key="6">
    <source>
        <dbReference type="ARBA" id="ARBA00022679"/>
    </source>
</evidence>
<feature type="binding site" evidence="15">
    <location>
        <position position="123"/>
    </location>
    <ligand>
        <name>ATP</name>
        <dbReference type="ChEBI" id="CHEBI:30616"/>
    </ligand>
</feature>
<evidence type="ECO:0000256" key="5">
    <source>
        <dbReference type="ARBA" id="ARBA00022490"/>
    </source>
</evidence>
<keyword evidence="12" id="KW-0460">Magnesium</keyword>
<sequence length="183" mass="20240">MPLMNAYTIPFPTSCLTFLLLASRSFCDWSTEKEATLAIIKPDGVLGNHTDAIKATILQSGFKISREKIIQLDKDSASSFYAEHSTKRFFDSLVKYVTSGPVLVMVLEKENAISDWRALIGPTDGSKAKITHPNSIRAMCGTDVEKNCIHGSDSPQSAQREISFFFDTSTSQWFALPLQSPIL</sequence>
<dbReference type="GO" id="GO:0046872">
    <property type="term" value="F:metal ion binding"/>
    <property type="evidence" value="ECO:0007669"/>
    <property type="project" value="UniProtKB-KW"/>
</dbReference>
<dbReference type="GO" id="GO:0006228">
    <property type="term" value="P:UTP biosynthetic process"/>
    <property type="evidence" value="ECO:0007669"/>
    <property type="project" value="InterPro"/>
</dbReference>
<evidence type="ECO:0000313" key="23">
    <source>
        <dbReference type="RefSeq" id="XP_031384665.1"/>
    </source>
</evidence>
<dbReference type="GO" id="GO:0005524">
    <property type="term" value="F:ATP binding"/>
    <property type="evidence" value="ECO:0007669"/>
    <property type="project" value="UniProtKB-KW"/>
</dbReference>
<gene>
    <name evidence="23" type="primary">LOC116198615</name>
    <name evidence="20" type="ORF">CDL15_Pgr013777</name>
</gene>
<keyword evidence="10" id="KW-0378">Hydrolase</keyword>
<evidence type="ECO:0000256" key="18">
    <source>
        <dbReference type="SAM" id="SignalP"/>
    </source>
</evidence>
<comment type="catalytic activity">
    <reaction evidence="1 17">
        <text>a 2'-deoxyribonucleoside 5'-diphosphate + ATP = a 2'-deoxyribonucleoside 5'-triphosphate + ADP</text>
        <dbReference type="Rhea" id="RHEA:44640"/>
        <dbReference type="ChEBI" id="CHEBI:30616"/>
        <dbReference type="ChEBI" id="CHEBI:61560"/>
        <dbReference type="ChEBI" id="CHEBI:73316"/>
        <dbReference type="ChEBI" id="CHEBI:456216"/>
        <dbReference type="EC" id="2.7.4.6"/>
    </reaction>
</comment>
<keyword evidence="8 17" id="KW-0547">Nucleotide-binding</keyword>
<evidence type="ECO:0000256" key="17">
    <source>
        <dbReference type="RuleBase" id="RU004013"/>
    </source>
</evidence>
<keyword evidence="7" id="KW-0479">Metal-binding</keyword>
<accession>A0A218W2M7</accession>
<dbReference type="PROSITE" id="PS00469">
    <property type="entry name" value="NDPK"/>
    <property type="match status" value="1"/>
</dbReference>
<evidence type="ECO:0000256" key="10">
    <source>
        <dbReference type="ARBA" id="ARBA00022801"/>
    </source>
</evidence>
<evidence type="ECO:0000256" key="12">
    <source>
        <dbReference type="ARBA" id="ARBA00022842"/>
    </source>
</evidence>
<protein>
    <recommendedName>
        <fullName evidence="17">Nucleoside diphosphate kinase</fullName>
        <ecNumber evidence="17">2.7.4.6</ecNumber>
    </recommendedName>
</protein>
<evidence type="ECO:0000256" key="15">
    <source>
        <dbReference type="PROSITE-ProRule" id="PRU00706"/>
    </source>
</evidence>
<feature type="binding site" evidence="15">
    <location>
        <position position="89"/>
    </location>
    <ligand>
        <name>ATP</name>
        <dbReference type="ChEBI" id="CHEBI:30616"/>
    </ligand>
</feature>
<dbReference type="GeneID" id="116198615"/>
<keyword evidence="22" id="KW-1185">Reference proteome</keyword>
<comment type="catalytic activity">
    <reaction evidence="2">
        <text>a ribonucleoside 5'-diphosphate + ATP = a ribonucleoside 5'-triphosphate + ADP</text>
        <dbReference type="Rhea" id="RHEA:18113"/>
        <dbReference type="ChEBI" id="CHEBI:30616"/>
        <dbReference type="ChEBI" id="CHEBI:57930"/>
        <dbReference type="ChEBI" id="CHEBI:61557"/>
        <dbReference type="ChEBI" id="CHEBI:456216"/>
        <dbReference type="EC" id="2.7.4.6"/>
    </reaction>
</comment>
<dbReference type="Proteomes" id="UP000515151">
    <property type="component" value="Chromosome 3"/>
</dbReference>
<feature type="binding site" evidence="15">
    <location>
        <position position="117"/>
    </location>
    <ligand>
        <name>ATP</name>
        <dbReference type="ChEBI" id="CHEBI:30616"/>
    </ligand>
</feature>
<reference evidence="22" key="3">
    <citation type="journal article" date="2020" name="Plant Biotechnol. J.">
        <title>The pomegranate (Punica granatum L.) draft genome dissects genetic divergence between soft- and hard-seeded cultivars.</title>
        <authorList>
            <person name="Luo X."/>
            <person name="Li H."/>
            <person name="Wu Z."/>
            <person name="Yao W."/>
            <person name="Zhao P."/>
            <person name="Cao D."/>
            <person name="Yu H."/>
            <person name="Li K."/>
            <person name="Poudel K."/>
            <person name="Zhao D."/>
            <person name="Zhang F."/>
            <person name="Xia X."/>
            <person name="Chen L."/>
            <person name="Wang Q."/>
            <person name="Jing D."/>
            <person name="Cao S."/>
        </authorList>
    </citation>
    <scope>NUCLEOTIDE SEQUENCE [LARGE SCALE GENOMIC DNA]</scope>
</reference>
<evidence type="ECO:0000259" key="19">
    <source>
        <dbReference type="SMART" id="SM00562"/>
    </source>
</evidence>
<dbReference type="InterPro" id="IPR034907">
    <property type="entry name" value="NDK-like_dom"/>
</dbReference>
<comment type="subcellular location">
    <subcellularLocation>
        <location evidence="3">Cell projection</location>
        <location evidence="3">Cilium</location>
    </subcellularLocation>
</comment>
<dbReference type="AlphaFoldDB" id="A0A218W2M7"/>
<reference evidence="20" key="2">
    <citation type="submission" date="2017-06" db="EMBL/GenBank/DDBJ databases">
        <title>The pomegranate genome and the genomics of punicalagin biosynthesis.</title>
        <authorList>
            <person name="Xu C."/>
        </authorList>
    </citation>
    <scope>NUCLEOTIDE SEQUENCE [LARGE SCALE GENOMIC DNA]</scope>
    <source>
        <tissue evidence="20">Fresh leaf</tissue>
    </source>
</reference>
<dbReference type="PANTHER" id="PTHR46161:SF3">
    <property type="entry name" value="NUCLEOSIDE DIPHOSPHATE KINASE DDB_G0292928-RELATED"/>
    <property type="match status" value="1"/>
</dbReference>
<evidence type="ECO:0000256" key="3">
    <source>
        <dbReference type="ARBA" id="ARBA00004138"/>
    </source>
</evidence>
<evidence type="ECO:0000256" key="14">
    <source>
        <dbReference type="ARBA" id="ARBA00023273"/>
    </source>
</evidence>
<keyword evidence="18" id="KW-0732">Signal</keyword>
<feature type="binding site" evidence="15">
    <location>
        <position position="41"/>
    </location>
    <ligand>
        <name>ATP</name>
        <dbReference type="ChEBI" id="CHEBI:30616"/>
    </ligand>
</feature>
<evidence type="ECO:0000256" key="8">
    <source>
        <dbReference type="ARBA" id="ARBA00022741"/>
    </source>
</evidence>
<comment type="similarity">
    <text evidence="4 15 16">Belongs to the NDK family.</text>
</comment>
<evidence type="ECO:0000256" key="9">
    <source>
        <dbReference type="ARBA" id="ARBA00022777"/>
    </source>
</evidence>
<feature type="chain" id="PRO_5044568875" description="Nucleoside diphosphate kinase" evidence="18">
    <location>
        <begin position="28"/>
        <end position="183"/>
    </location>
</feature>
<evidence type="ECO:0000256" key="7">
    <source>
        <dbReference type="ARBA" id="ARBA00022723"/>
    </source>
</evidence>
<dbReference type="PANTHER" id="PTHR46161">
    <property type="entry name" value="NUCLEOSIDE DIPHOSPHATE KINASE"/>
    <property type="match status" value="1"/>
</dbReference>
<dbReference type="InterPro" id="IPR036850">
    <property type="entry name" value="NDK-like_dom_sf"/>
</dbReference>
<dbReference type="SMART" id="SM00562">
    <property type="entry name" value="NDK"/>
    <property type="match status" value="1"/>
</dbReference>
<dbReference type="Gene3D" id="3.30.70.141">
    <property type="entry name" value="Nucleoside diphosphate kinase-like domain"/>
    <property type="match status" value="1"/>
</dbReference>
<dbReference type="SUPFAM" id="SSF54919">
    <property type="entry name" value="Nucleoside diphosphate kinase, NDK"/>
    <property type="match status" value="1"/>
</dbReference>
<dbReference type="RefSeq" id="XP_031384665.1">
    <property type="nucleotide sequence ID" value="XM_031528805.1"/>
</dbReference>
<keyword evidence="5" id="KW-0963">Cytoplasm</keyword>
<evidence type="ECO:0000313" key="22">
    <source>
        <dbReference type="Proteomes" id="UP000515151"/>
    </source>
</evidence>
<dbReference type="EC" id="2.7.4.6" evidence="17"/>
<dbReference type="OrthoDB" id="2162449at2759"/>
<keyword evidence="9 17" id="KW-0418">Kinase</keyword>
<dbReference type="GO" id="GO:0004550">
    <property type="term" value="F:nucleoside diphosphate kinase activity"/>
    <property type="evidence" value="ECO:0007669"/>
    <property type="project" value="UniProtKB-EC"/>
</dbReference>
<dbReference type="Proteomes" id="UP000197138">
    <property type="component" value="Unassembled WGS sequence"/>
</dbReference>
<feature type="binding site" evidence="15">
    <location>
        <position position="137"/>
    </location>
    <ligand>
        <name>ATP</name>
        <dbReference type="ChEBI" id="CHEBI:30616"/>
    </ligand>
</feature>
<dbReference type="PRINTS" id="PR01243">
    <property type="entry name" value="NUCDPKINASE"/>
</dbReference>
<feature type="active site" description="Pros-phosphohistidine intermediate" evidence="15">
    <location>
        <position position="150"/>
    </location>
</feature>
<feature type="domain" description="Nucleoside diphosphate kinase-like" evidence="19">
    <location>
        <begin position="33"/>
        <end position="173"/>
    </location>
</feature>
<dbReference type="GO" id="GO:0016787">
    <property type="term" value="F:hydrolase activity"/>
    <property type="evidence" value="ECO:0007669"/>
    <property type="project" value="UniProtKB-KW"/>
</dbReference>
<name>A0A218W2M7_PUNGR</name>
<dbReference type="GO" id="GO:0006241">
    <property type="term" value="P:CTP biosynthetic process"/>
    <property type="evidence" value="ECO:0007669"/>
    <property type="project" value="InterPro"/>
</dbReference>
<dbReference type="Pfam" id="PF00334">
    <property type="entry name" value="NDK"/>
    <property type="match status" value="1"/>
</dbReference>
<keyword evidence="11 17" id="KW-0067">ATP-binding</keyword>
<reference evidence="21" key="1">
    <citation type="journal article" date="2017" name="Plant J.">
        <title>The pomegranate (Punica granatum L.) genome and the genomics of punicalagin biosynthesis.</title>
        <authorList>
            <person name="Qin G."/>
            <person name="Xu C."/>
            <person name="Ming R."/>
            <person name="Tang H."/>
            <person name="Guyot R."/>
            <person name="Kramer E.M."/>
            <person name="Hu Y."/>
            <person name="Yi X."/>
            <person name="Qi Y."/>
            <person name="Xu X."/>
            <person name="Gao Z."/>
            <person name="Pan H."/>
            <person name="Jian J."/>
            <person name="Tian Y."/>
            <person name="Yue Z."/>
            <person name="Xu Y."/>
        </authorList>
    </citation>
    <scope>NUCLEOTIDE SEQUENCE [LARGE SCALE GENOMIC DNA]</scope>
    <source>
        <strain evidence="21">cv. Dabenzi</strain>
    </source>
</reference>
<keyword evidence="6 17" id="KW-0808">Transferase</keyword>